<dbReference type="InterPro" id="IPR027417">
    <property type="entry name" value="P-loop_NTPase"/>
</dbReference>
<comment type="caution">
    <text evidence="1">The sequence shown here is derived from an EMBL/GenBank/DDBJ whole genome shotgun (WGS) entry which is preliminary data.</text>
</comment>
<accession>A0A543CNL4</accession>
<proteinExistence type="predicted"/>
<keyword evidence="2" id="KW-1185">Reference proteome</keyword>
<evidence type="ECO:0000313" key="1">
    <source>
        <dbReference type="EMBL" id="TQL98698.1"/>
    </source>
</evidence>
<keyword evidence="1" id="KW-0418">Kinase</keyword>
<dbReference type="Pfam" id="PF13189">
    <property type="entry name" value="Cytidylate_kin2"/>
    <property type="match status" value="1"/>
</dbReference>
<dbReference type="AlphaFoldDB" id="A0A543CNL4"/>
<dbReference type="SUPFAM" id="SSF52540">
    <property type="entry name" value="P-loop containing nucleoside triphosphate hydrolases"/>
    <property type="match status" value="1"/>
</dbReference>
<dbReference type="EMBL" id="VFOZ01000001">
    <property type="protein sequence ID" value="TQL98698.1"/>
    <property type="molecule type" value="Genomic_DNA"/>
</dbReference>
<dbReference type="Proteomes" id="UP000316096">
    <property type="component" value="Unassembled WGS sequence"/>
</dbReference>
<dbReference type="OrthoDB" id="3823243at2"/>
<dbReference type="GO" id="GO:0016301">
    <property type="term" value="F:kinase activity"/>
    <property type="evidence" value="ECO:0007669"/>
    <property type="project" value="UniProtKB-KW"/>
</dbReference>
<keyword evidence="1" id="KW-0808">Transferase</keyword>
<dbReference type="Gene3D" id="3.40.50.300">
    <property type="entry name" value="P-loop containing nucleotide triphosphate hydrolases"/>
    <property type="match status" value="1"/>
</dbReference>
<evidence type="ECO:0000313" key="2">
    <source>
        <dbReference type="Proteomes" id="UP000316096"/>
    </source>
</evidence>
<protein>
    <submittedName>
        <fullName evidence="1">Cytidylate kinase</fullName>
    </submittedName>
</protein>
<organism evidence="1 2">
    <name type="scientific">Actinoallomurus bryophytorum</name>
    <dbReference type="NCBI Taxonomy" id="1490222"/>
    <lineage>
        <taxon>Bacteria</taxon>
        <taxon>Bacillati</taxon>
        <taxon>Actinomycetota</taxon>
        <taxon>Actinomycetes</taxon>
        <taxon>Streptosporangiales</taxon>
        <taxon>Thermomonosporaceae</taxon>
        <taxon>Actinoallomurus</taxon>
    </lineage>
</organism>
<name>A0A543CNL4_9ACTN</name>
<reference evidence="1 2" key="1">
    <citation type="submission" date="2019-06" db="EMBL/GenBank/DDBJ databases">
        <title>Sequencing the genomes of 1000 actinobacteria strains.</title>
        <authorList>
            <person name="Klenk H.-P."/>
        </authorList>
    </citation>
    <scope>NUCLEOTIDE SEQUENCE [LARGE SCALE GENOMIC DNA]</scope>
    <source>
        <strain evidence="1 2">DSM 102200</strain>
    </source>
</reference>
<sequence>MAGVVTVSATFGAGGSVIGPAVAERLGTPFVDRAIPYTVAADIGCTLEEALAHDDRTEHGLGRILSNAARLPNITLGGVDSYLAPRHFVPDEEFLVRTEKVIKEIAEHGGGVILGRASQLVLAGHPAALHVRLDGPRKRRLANAAESMDLSAEDAERLLEDNDRARTAYVKHFYRADPADPALYDLVIDSTRLAAAACADIIVTAALAIP</sequence>
<gene>
    <name evidence="1" type="ORF">FB559_4326</name>
</gene>
<dbReference type="RefSeq" id="WP_141957265.1">
    <property type="nucleotide sequence ID" value="NZ_VFOZ01000001.1"/>
</dbReference>